<protein>
    <submittedName>
        <fullName evidence="8">Serine/threonine kinase family protein</fullName>
    </submittedName>
</protein>
<keyword evidence="1" id="KW-0808">Transferase</keyword>
<evidence type="ECO:0000313" key="8">
    <source>
        <dbReference type="EMBL" id="AEI64646.1"/>
    </source>
</evidence>
<dbReference type="PROSITE" id="PS00107">
    <property type="entry name" value="PROTEIN_KINASE_ATP"/>
    <property type="match status" value="1"/>
</dbReference>
<dbReference type="GO" id="GO:0005524">
    <property type="term" value="F:ATP binding"/>
    <property type="evidence" value="ECO:0007669"/>
    <property type="project" value="UniProtKB-UniRule"/>
</dbReference>
<evidence type="ECO:0000256" key="6">
    <source>
        <dbReference type="SAM" id="MobiDB-lite"/>
    </source>
</evidence>
<feature type="binding site" evidence="5">
    <location>
        <position position="88"/>
    </location>
    <ligand>
        <name>ATP</name>
        <dbReference type="ChEBI" id="CHEBI:30616"/>
    </ligand>
</feature>
<proteinExistence type="predicted"/>
<evidence type="ECO:0000256" key="1">
    <source>
        <dbReference type="ARBA" id="ARBA00022679"/>
    </source>
</evidence>
<feature type="region of interest" description="Disordered" evidence="6">
    <location>
        <begin position="294"/>
        <end position="319"/>
    </location>
</feature>
<dbReference type="PANTHER" id="PTHR43289">
    <property type="entry name" value="MITOGEN-ACTIVATED PROTEIN KINASE KINASE KINASE 20-RELATED"/>
    <property type="match status" value="1"/>
</dbReference>
<dbReference type="HOGENOM" id="CLU_509793_0_0_7"/>
<dbReference type="PROSITE" id="PS50011">
    <property type="entry name" value="PROTEIN_KINASE_DOM"/>
    <property type="match status" value="1"/>
</dbReference>
<sequence>MANTDDRGSGAEDSRELSTQVVSADARGPAPRTAEPPSAREAPGAWVAPSPLGQRVGRFIPLKLLGQGGMGAVFAAYDPDLDRKVALKLLSVEARSADEEGGRARLLREAQAMARVSHPNVIPIYEVGTWDEQVFFTMELVPGGTLADWRREKPRSWREVLEKYLQAGRGLAAAHAVGLVHRDFKPANVLVGRDGRVYVTDFGLARPVDDLPLEEQPTLARVRASEEISRPLHEPLTEAGVVLGTPPFMSPEQFRGEGLDARSDQFSFCAALYRALYNQRPFDPDELSRAAKALRAAPGRQAAPLEPGAPSPIHEPPGDARVPAWVRRAVMRGLSLAPDARFASMEALLEALSQEQQRARARRAGGVAVAAAALVGAVGGGLWFQSNVCAGAEGLLADSEGPEARQPRPSLPLAARWRGTWLAGWGRCWTPMPAVGRGSTPRRARPRACTRCSRRRCSPSAWCAWSGGTRTCARWWAPWPRWTRRAWRRRWTRRMRCPRPRTARMWRPWRASSPGPRTPRFARSWSPLRARCRR</sequence>
<accession>F8CBN1</accession>
<dbReference type="GO" id="GO:0004674">
    <property type="term" value="F:protein serine/threonine kinase activity"/>
    <property type="evidence" value="ECO:0007669"/>
    <property type="project" value="TreeGrafter"/>
</dbReference>
<dbReference type="InterPro" id="IPR000719">
    <property type="entry name" value="Prot_kinase_dom"/>
</dbReference>
<evidence type="ECO:0000256" key="4">
    <source>
        <dbReference type="ARBA" id="ARBA00022840"/>
    </source>
</evidence>
<feature type="domain" description="Protein kinase" evidence="7">
    <location>
        <begin position="59"/>
        <end position="353"/>
    </location>
</feature>
<dbReference type="eggNOG" id="COG0515">
    <property type="taxonomic scope" value="Bacteria"/>
</dbReference>
<dbReference type="InterPro" id="IPR017441">
    <property type="entry name" value="Protein_kinase_ATP_BS"/>
</dbReference>
<dbReference type="InterPro" id="IPR008271">
    <property type="entry name" value="Ser/Thr_kinase_AS"/>
</dbReference>
<feature type="compositionally biased region" description="Basic and acidic residues" evidence="6">
    <location>
        <begin position="1"/>
        <end position="16"/>
    </location>
</feature>
<keyword evidence="3 8" id="KW-0418">Kinase</keyword>
<reference evidence="8 9" key="1">
    <citation type="journal article" date="2011" name="J. Bacteriol.">
        <title>Genome sequence of the halotolerant marine bacterium Myxococcus fulvus HW-1.</title>
        <authorList>
            <person name="Li Z.F."/>
            <person name="Li X."/>
            <person name="Liu H."/>
            <person name="Liu X."/>
            <person name="Han K."/>
            <person name="Wu Z.H."/>
            <person name="Hu W."/>
            <person name="Li F.F."/>
            <person name="Li Y.Z."/>
        </authorList>
    </citation>
    <scope>NUCLEOTIDE SEQUENCE [LARGE SCALE GENOMIC DNA]</scope>
    <source>
        <strain evidence="9">ATCC BAA-855 / HW-1</strain>
    </source>
</reference>
<dbReference type="PROSITE" id="PS00108">
    <property type="entry name" value="PROTEIN_KINASE_ST"/>
    <property type="match status" value="1"/>
</dbReference>
<dbReference type="InterPro" id="IPR011009">
    <property type="entry name" value="Kinase-like_dom_sf"/>
</dbReference>
<evidence type="ECO:0000256" key="3">
    <source>
        <dbReference type="ARBA" id="ARBA00022777"/>
    </source>
</evidence>
<dbReference type="STRING" id="483219.LILAB_13705"/>
<keyword evidence="4 5" id="KW-0067">ATP-binding</keyword>
<dbReference type="EMBL" id="CP002830">
    <property type="protein sequence ID" value="AEI64646.1"/>
    <property type="molecule type" value="Genomic_DNA"/>
</dbReference>
<evidence type="ECO:0000256" key="2">
    <source>
        <dbReference type="ARBA" id="ARBA00022741"/>
    </source>
</evidence>
<dbReference type="SUPFAM" id="SSF56112">
    <property type="entry name" value="Protein kinase-like (PK-like)"/>
    <property type="match status" value="1"/>
</dbReference>
<dbReference type="KEGG" id="mfu:LILAB_13705"/>
<dbReference type="Gene3D" id="1.10.510.10">
    <property type="entry name" value="Transferase(Phosphotransferase) domain 1"/>
    <property type="match status" value="1"/>
</dbReference>
<evidence type="ECO:0000256" key="5">
    <source>
        <dbReference type="PROSITE-ProRule" id="PRU10141"/>
    </source>
</evidence>
<name>F8CBN1_MYXFH</name>
<evidence type="ECO:0000259" key="7">
    <source>
        <dbReference type="PROSITE" id="PS50011"/>
    </source>
</evidence>
<dbReference type="AlphaFoldDB" id="F8CBN1"/>
<dbReference type="Pfam" id="PF00069">
    <property type="entry name" value="Pkinase"/>
    <property type="match status" value="1"/>
</dbReference>
<keyword evidence="2 5" id="KW-0547">Nucleotide-binding</keyword>
<evidence type="ECO:0000313" key="9">
    <source>
        <dbReference type="Proteomes" id="UP000000488"/>
    </source>
</evidence>
<feature type="region of interest" description="Disordered" evidence="6">
    <location>
        <begin position="1"/>
        <end position="47"/>
    </location>
</feature>
<organism evidence="8 9">
    <name type="scientific">Myxococcus fulvus (strain ATCC BAA-855 / HW-1)</name>
    <dbReference type="NCBI Taxonomy" id="483219"/>
    <lineage>
        <taxon>Bacteria</taxon>
        <taxon>Pseudomonadati</taxon>
        <taxon>Myxococcota</taxon>
        <taxon>Myxococcia</taxon>
        <taxon>Myxococcales</taxon>
        <taxon>Cystobacterineae</taxon>
        <taxon>Myxococcaceae</taxon>
        <taxon>Myxococcus</taxon>
    </lineage>
</organism>
<dbReference type="Gene3D" id="3.30.200.20">
    <property type="entry name" value="Phosphorylase Kinase, domain 1"/>
    <property type="match status" value="1"/>
</dbReference>
<dbReference type="PANTHER" id="PTHR43289:SF34">
    <property type="entry name" value="SERINE_THREONINE-PROTEIN KINASE YBDM-RELATED"/>
    <property type="match status" value="1"/>
</dbReference>
<gene>
    <name evidence="8" type="ordered locus">LILAB_13705</name>
</gene>
<dbReference type="CDD" id="cd14014">
    <property type="entry name" value="STKc_PknB_like"/>
    <property type="match status" value="1"/>
</dbReference>
<dbReference type="Proteomes" id="UP000000488">
    <property type="component" value="Chromosome"/>
</dbReference>